<dbReference type="RefSeq" id="WP_379927252.1">
    <property type="nucleotide sequence ID" value="NZ_JBHTJI010000043.1"/>
</dbReference>
<dbReference type="InterPro" id="IPR036196">
    <property type="entry name" value="Ptyr_pPase_sf"/>
</dbReference>
<evidence type="ECO:0000313" key="2">
    <source>
        <dbReference type="Proteomes" id="UP001597061"/>
    </source>
</evidence>
<evidence type="ECO:0000313" key="1">
    <source>
        <dbReference type="EMBL" id="MFD0991567.1"/>
    </source>
</evidence>
<evidence type="ECO:0008006" key="3">
    <source>
        <dbReference type="Google" id="ProtNLM"/>
    </source>
</evidence>
<sequence>MNILFVCSRNKRRSRTAEKIFSNDQRVYVKSAGFSSKSPVKISEKLVNWADLILLMEYEHSKRLLELYRKIDIPKTEVLDIEDRFEYMDKALIEILTEKTNEIIKTAHNNGYK</sequence>
<dbReference type="Proteomes" id="UP001597061">
    <property type="component" value="Unassembled WGS sequence"/>
</dbReference>
<reference evidence="2" key="1">
    <citation type="journal article" date="2019" name="Int. J. Syst. Evol. Microbiol.">
        <title>The Global Catalogue of Microorganisms (GCM) 10K type strain sequencing project: providing services to taxonomists for standard genome sequencing and annotation.</title>
        <authorList>
            <consortium name="The Broad Institute Genomics Platform"/>
            <consortium name="The Broad Institute Genome Sequencing Center for Infectious Disease"/>
            <person name="Wu L."/>
            <person name="Ma J."/>
        </authorList>
    </citation>
    <scope>NUCLEOTIDE SEQUENCE [LARGE SCALE GENOMIC DNA]</scope>
    <source>
        <strain evidence="2">CCUG 62414</strain>
    </source>
</reference>
<keyword evidence="2" id="KW-1185">Reference proteome</keyword>
<dbReference type="SUPFAM" id="SSF52788">
    <property type="entry name" value="Phosphotyrosine protein phosphatases I"/>
    <property type="match status" value="1"/>
</dbReference>
<comment type="caution">
    <text evidence="1">The sequence shown here is derived from an EMBL/GenBank/DDBJ whole genome shotgun (WGS) entry which is preliminary data.</text>
</comment>
<name>A0ABW3JM93_9FLAO</name>
<dbReference type="PIRSF" id="PIRSF029416">
    <property type="entry name" value="UCP029416_PTP"/>
    <property type="match status" value="1"/>
</dbReference>
<dbReference type="EMBL" id="JBHTJI010000043">
    <property type="protein sequence ID" value="MFD0991567.1"/>
    <property type="molecule type" value="Genomic_DNA"/>
</dbReference>
<accession>A0ABW3JM93</accession>
<protein>
    <recommendedName>
        <fullName evidence="3">Phosphotyrosine protein phosphatase I domain-containing protein</fullName>
    </recommendedName>
</protein>
<gene>
    <name evidence="1" type="ORF">ACFQ1R_15825</name>
</gene>
<dbReference type="InterPro" id="IPR016919">
    <property type="entry name" value="UCP029416_PTP"/>
</dbReference>
<organism evidence="1 2">
    <name type="scientific">Mariniflexile jejuense</name>
    <dbReference type="NCBI Taxonomy" id="1173582"/>
    <lineage>
        <taxon>Bacteria</taxon>
        <taxon>Pseudomonadati</taxon>
        <taxon>Bacteroidota</taxon>
        <taxon>Flavobacteriia</taxon>
        <taxon>Flavobacteriales</taxon>
        <taxon>Flavobacteriaceae</taxon>
        <taxon>Mariniflexile</taxon>
    </lineage>
</organism>
<dbReference type="Gene3D" id="3.40.50.2300">
    <property type="match status" value="1"/>
</dbReference>
<proteinExistence type="predicted"/>